<keyword evidence="5 9" id="KW-0560">Oxidoreductase</keyword>
<dbReference type="GO" id="GO:0005506">
    <property type="term" value="F:iron ion binding"/>
    <property type="evidence" value="ECO:0007669"/>
    <property type="project" value="InterPro"/>
</dbReference>
<sequence length="535" mass="60579">MLDFTLILAFILGFFILALTMKRKETKKAVSMTSYRRNFPLPPGPKSWPLIGNLPEILGKNKPVYRWIHSLMEELDTDIACIRLANTHVIPVTSPRIAREILKNQDSIFATRPLTVGTEYCSRGYLTIAVGPQGEQWKKMRRVVASHVTTWKGFVWTLGKRTEEADNLVRYINNRCVKNHGNGNGFPVIDLRLVVRQYSGNVARKMMFGVRHFGKGSEDGSGPGFEEIEHVESLFTVLTHLYAFALSDYVPWLRFLDLEGHEKIVSGAMKNLSKYNDTFVDKRLMQWRNGKMKEPRDFLDMFIMAKDNDGNPALSDEEIKAQVTELMLTTVNNPSNAAEWAMAEMINEPSIMQKAVEEIDKVVGKDRFILESDLPNLNYVKACVKEAFRLHPVAPFNLPHMSIADTVVDGYFIPKGSHVLISRMGIGRNSNVWDKPLKFDPERHLGNNVDVELNDPDLNLISFSAGRRGCMGINIGSAMTYMLLARLIQGFTWSLMPGEGKNYISESKNDLFMTKPLHAVATPRLAPQVYYQVST</sequence>
<dbReference type="SUPFAM" id="SSF48264">
    <property type="entry name" value="Cytochrome P450"/>
    <property type="match status" value="1"/>
</dbReference>
<dbReference type="GO" id="GO:0004497">
    <property type="term" value="F:monooxygenase activity"/>
    <property type="evidence" value="ECO:0007669"/>
    <property type="project" value="UniProtKB-KW"/>
</dbReference>
<dbReference type="InterPro" id="IPR017972">
    <property type="entry name" value="Cyt_P450_CS"/>
</dbReference>
<feature type="binding site" description="axial binding residue" evidence="8">
    <location>
        <position position="470"/>
    </location>
    <ligand>
        <name>heme</name>
        <dbReference type="ChEBI" id="CHEBI:30413"/>
    </ligand>
    <ligandPart>
        <name>Fe</name>
        <dbReference type="ChEBI" id="CHEBI:18248"/>
    </ligandPart>
</feature>
<keyword evidence="7 9" id="KW-0503">Monooxygenase</keyword>
<dbReference type="InterPro" id="IPR001128">
    <property type="entry name" value="Cyt_P450"/>
</dbReference>
<keyword evidence="11" id="KW-1185">Reference proteome</keyword>
<dbReference type="PANTHER" id="PTHR47944">
    <property type="entry name" value="CYTOCHROME P450 98A9"/>
    <property type="match status" value="1"/>
</dbReference>
<dbReference type="OMA" id="HAMAKPR"/>
<name>A0A087G4Z5_ARAAL</name>
<evidence type="ECO:0000256" key="7">
    <source>
        <dbReference type="ARBA" id="ARBA00023033"/>
    </source>
</evidence>
<dbReference type="GO" id="GO:0020037">
    <property type="term" value="F:heme binding"/>
    <property type="evidence" value="ECO:0007669"/>
    <property type="project" value="InterPro"/>
</dbReference>
<proteinExistence type="inferred from homology"/>
<evidence type="ECO:0000256" key="1">
    <source>
        <dbReference type="ARBA" id="ARBA00001971"/>
    </source>
</evidence>
<dbReference type="PROSITE" id="PS00086">
    <property type="entry name" value="CYTOCHROME_P450"/>
    <property type="match status" value="1"/>
</dbReference>
<keyword evidence="3 8" id="KW-0349">Heme</keyword>
<evidence type="ECO:0000256" key="5">
    <source>
        <dbReference type="ARBA" id="ARBA00023002"/>
    </source>
</evidence>
<dbReference type="Proteomes" id="UP000029120">
    <property type="component" value="Chromosome 8"/>
</dbReference>
<evidence type="ECO:0000256" key="6">
    <source>
        <dbReference type="ARBA" id="ARBA00023004"/>
    </source>
</evidence>
<keyword evidence="6 8" id="KW-0408">Iron</keyword>
<dbReference type="EMBL" id="CM002876">
    <property type="protein sequence ID" value="KFK24947.1"/>
    <property type="molecule type" value="Genomic_DNA"/>
</dbReference>
<evidence type="ECO:0000313" key="10">
    <source>
        <dbReference type="EMBL" id="KFK24947.1"/>
    </source>
</evidence>
<protein>
    <submittedName>
        <fullName evidence="10">Uncharacterized protein</fullName>
    </submittedName>
</protein>
<dbReference type="GO" id="GO:0044550">
    <property type="term" value="P:secondary metabolite biosynthetic process"/>
    <property type="evidence" value="ECO:0007669"/>
    <property type="project" value="UniProtKB-ARBA"/>
</dbReference>
<evidence type="ECO:0000256" key="2">
    <source>
        <dbReference type="ARBA" id="ARBA00010617"/>
    </source>
</evidence>
<dbReference type="Pfam" id="PF00067">
    <property type="entry name" value="p450"/>
    <property type="match status" value="1"/>
</dbReference>
<reference evidence="11" key="1">
    <citation type="journal article" date="2015" name="Nat. Plants">
        <title>Genome expansion of Arabis alpina linked with retrotransposition and reduced symmetric DNA methylation.</title>
        <authorList>
            <person name="Willing E.M."/>
            <person name="Rawat V."/>
            <person name="Mandakova T."/>
            <person name="Maumus F."/>
            <person name="James G.V."/>
            <person name="Nordstroem K.J."/>
            <person name="Becker C."/>
            <person name="Warthmann N."/>
            <person name="Chica C."/>
            <person name="Szarzynska B."/>
            <person name="Zytnicki M."/>
            <person name="Albani M.C."/>
            <person name="Kiefer C."/>
            <person name="Bergonzi S."/>
            <person name="Castaings L."/>
            <person name="Mateos J.L."/>
            <person name="Berns M.C."/>
            <person name="Bujdoso N."/>
            <person name="Piofczyk T."/>
            <person name="de Lorenzo L."/>
            <person name="Barrero-Sicilia C."/>
            <person name="Mateos I."/>
            <person name="Piednoel M."/>
            <person name="Hagmann J."/>
            <person name="Chen-Min-Tao R."/>
            <person name="Iglesias-Fernandez R."/>
            <person name="Schuster S.C."/>
            <person name="Alonso-Blanco C."/>
            <person name="Roudier F."/>
            <person name="Carbonero P."/>
            <person name="Paz-Ares J."/>
            <person name="Davis S.J."/>
            <person name="Pecinka A."/>
            <person name="Quesneville H."/>
            <person name="Colot V."/>
            <person name="Lysak M.A."/>
            <person name="Weigel D."/>
            <person name="Coupland G."/>
            <person name="Schneeberger K."/>
        </authorList>
    </citation>
    <scope>NUCLEOTIDE SEQUENCE [LARGE SCALE GENOMIC DNA]</scope>
    <source>
        <strain evidence="11">cv. Pajares</strain>
    </source>
</reference>
<dbReference type="InterPro" id="IPR002401">
    <property type="entry name" value="Cyt_P450_E_grp-I"/>
</dbReference>
<dbReference type="InterPro" id="IPR036396">
    <property type="entry name" value="Cyt_P450_sf"/>
</dbReference>
<keyword evidence="4 8" id="KW-0479">Metal-binding</keyword>
<evidence type="ECO:0000256" key="4">
    <source>
        <dbReference type="ARBA" id="ARBA00022723"/>
    </source>
</evidence>
<dbReference type="PRINTS" id="PR00463">
    <property type="entry name" value="EP450I"/>
</dbReference>
<dbReference type="eggNOG" id="KOG0156">
    <property type="taxonomic scope" value="Eukaryota"/>
</dbReference>
<evidence type="ECO:0000256" key="9">
    <source>
        <dbReference type="RuleBase" id="RU000461"/>
    </source>
</evidence>
<comment type="cofactor">
    <cofactor evidence="1 8">
        <name>heme</name>
        <dbReference type="ChEBI" id="CHEBI:30413"/>
    </cofactor>
</comment>
<evidence type="ECO:0000256" key="8">
    <source>
        <dbReference type="PIRSR" id="PIRSR602401-1"/>
    </source>
</evidence>
<accession>A0A087G4Z5</accession>
<evidence type="ECO:0000313" key="11">
    <source>
        <dbReference type="Proteomes" id="UP000029120"/>
    </source>
</evidence>
<dbReference type="PANTHER" id="PTHR47944:SF4">
    <property type="entry name" value="OS09G0441700 PROTEIN"/>
    <property type="match status" value="1"/>
</dbReference>
<dbReference type="Gramene" id="KFK24947">
    <property type="protein sequence ID" value="KFK24947"/>
    <property type="gene ID" value="AALP_AA8G046600"/>
</dbReference>
<dbReference type="Gene3D" id="1.10.630.10">
    <property type="entry name" value="Cytochrome P450"/>
    <property type="match status" value="1"/>
</dbReference>
<comment type="similarity">
    <text evidence="2 9">Belongs to the cytochrome P450 family.</text>
</comment>
<dbReference type="AlphaFoldDB" id="A0A087G4Z5"/>
<evidence type="ECO:0000256" key="3">
    <source>
        <dbReference type="ARBA" id="ARBA00022617"/>
    </source>
</evidence>
<gene>
    <name evidence="10" type="ordered locus">AALP_Aa8g046600</name>
</gene>
<dbReference type="GO" id="GO:0016705">
    <property type="term" value="F:oxidoreductase activity, acting on paired donors, with incorporation or reduction of molecular oxygen"/>
    <property type="evidence" value="ECO:0007669"/>
    <property type="project" value="InterPro"/>
</dbReference>
<organism evidence="10 11">
    <name type="scientific">Arabis alpina</name>
    <name type="common">Alpine rock-cress</name>
    <dbReference type="NCBI Taxonomy" id="50452"/>
    <lineage>
        <taxon>Eukaryota</taxon>
        <taxon>Viridiplantae</taxon>
        <taxon>Streptophyta</taxon>
        <taxon>Embryophyta</taxon>
        <taxon>Tracheophyta</taxon>
        <taxon>Spermatophyta</taxon>
        <taxon>Magnoliopsida</taxon>
        <taxon>eudicotyledons</taxon>
        <taxon>Gunneridae</taxon>
        <taxon>Pentapetalae</taxon>
        <taxon>rosids</taxon>
        <taxon>malvids</taxon>
        <taxon>Brassicales</taxon>
        <taxon>Brassicaceae</taxon>
        <taxon>Arabideae</taxon>
        <taxon>Arabis</taxon>
    </lineage>
</organism>
<dbReference type="PRINTS" id="PR00385">
    <property type="entry name" value="P450"/>
</dbReference>
<dbReference type="OrthoDB" id="2789670at2759"/>